<evidence type="ECO:0000256" key="12">
    <source>
        <dbReference type="PROSITE-ProRule" id="PRU10133"/>
    </source>
</evidence>
<comment type="similarity">
    <text evidence="13">Belongs to the ubiquitin-conjugating enzyme family.</text>
</comment>
<evidence type="ECO:0000313" key="16">
    <source>
        <dbReference type="EMBL" id="EPS34742.1"/>
    </source>
</evidence>
<sequence>MAGNRTRRVAKELADIHADVHSKITVQPIGNQDDVTHLRGTFPGPPDTPYEGGTYNVDIKIPTDYPFRPPTMKFETKVWHPNVSSQTGAICLDTLSSAWSPVLTIKSALISLQSLLSTPEPKDPQDAEVANMMLQRPQQFERVAREWAVVYAGAPSGDSGAGQEGTAESPLAIDDDPPAKYDGYDAGVVDNFQAMGFQVEDVVRVFAELGISRNTRQLDDGQVDDVCARLLAGA</sequence>
<dbReference type="PANTHER" id="PTHR24067">
    <property type="entry name" value="UBIQUITIN-CONJUGATING ENZYME E2"/>
    <property type="match status" value="1"/>
</dbReference>
<dbReference type="Pfam" id="PF00179">
    <property type="entry name" value="UQ_con"/>
    <property type="match status" value="1"/>
</dbReference>
<dbReference type="PROSITE" id="PS50127">
    <property type="entry name" value="UBC_2"/>
    <property type="match status" value="1"/>
</dbReference>
<evidence type="ECO:0000256" key="6">
    <source>
        <dbReference type="ARBA" id="ARBA00039884"/>
    </source>
</evidence>
<dbReference type="EMBL" id="KB644415">
    <property type="protein sequence ID" value="EPS34742.1"/>
    <property type="molecule type" value="Genomic_DNA"/>
</dbReference>
<dbReference type="InterPro" id="IPR000608">
    <property type="entry name" value="UBC"/>
</dbReference>
<proteinExistence type="inferred from homology"/>
<dbReference type="GO" id="GO:0005524">
    <property type="term" value="F:ATP binding"/>
    <property type="evidence" value="ECO:0007669"/>
    <property type="project" value="UniProtKB-UniRule"/>
</dbReference>
<feature type="region of interest" description="Disordered" evidence="14">
    <location>
        <begin position="155"/>
        <end position="177"/>
    </location>
</feature>
<evidence type="ECO:0000256" key="13">
    <source>
        <dbReference type="RuleBase" id="RU362109"/>
    </source>
</evidence>
<keyword evidence="5 13" id="KW-0067">ATP-binding</keyword>
<dbReference type="GO" id="GO:0061631">
    <property type="term" value="F:ubiquitin conjugating enzyme activity"/>
    <property type="evidence" value="ECO:0007669"/>
    <property type="project" value="UniProtKB-EC"/>
</dbReference>
<dbReference type="InterPro" id="IPR015368">
    <property type="entry name" value="UBA_C_fun"/>
</dbReference>
<dbReference type="Gene3D" id="3.10.110.10">
    <property type="entry name" value="Ubiquitin Conjugating Enzyme"/>
    <property type="match status" value="1"/>
</dbReference>
<keyword evidence="3 13" id="KW-0547">Nucleotide-binding</keyword>
<evidence type="ECO:0000256" key="2">
    <source>
        <dbReference type="ARBA" id="ARBA00022679"/>
    </source>
</evidence>
<dbReference type="InterPro" id="IPR009060">
    <property type="entry name" value="UBA-like_sf"/>
</dbReference>
<dbReference type="SMART" id="SM00212">
    <property type="entry name" value="UBCc"/>
    <property type="match status" value="1"/>
</dbReference>
<dbReference type="Proteomes" id="UP000019376">
    <property type="component" value="Unassembled WGS sequence"/>
</dbReference>
<evidence type="ECO:0000256" key="10">
    <source>
        <dbReference type="ARBA" id="ARBA00072431"/>
    </source>
</evidence>
<dbReference type="SUPFAM" id="SSF46934">
    <property type="entry name" value="UBA-like"/>
    <property type="match status" value="1"/>
</dbReference>
<dbReference type="eggNOG" id="KOG0418">
    <property type="taxonomic scope" value="Eukaryota"/>
</dbReference>
<dbReference type="Pfam" id="PF09288">
    <property type="entry name" value="UBA_3"/>
    <property type="match status" value="1"/>
</dbReference>
<keyword evidence="4 13" id="KW-0833">Ubl conjugation pathway</keyword>
<feature type="domain" description="UBC core" evidence="15">
    <location>
        <begin position="4"/>
        <end position="153"/>
    </location>
</feature>
<dbReference type="InterPro" id="IPR023313">
    <property type="entry name" value="UBQ-conjugating_AS"/>
</dbReference>
<dbReference type="InterPro" id="IPR050113">
    <property type="entry name" value="Ub_conjugating_enzyme"/>
</dbReference>
<evidence type="ECO:0000256" key="8">
    <source>
        <dbReference type="ARBA" id="ARBA00042179"/>
    </source>
</evidence>
<dbReference type="AlphaFoldDB" id="S8BHP6"/>
<evidence type="ECO:0000256" key="1">
    <source>
        <dbReference type="ARBA" id="ARBA00012486"/>
    </source>
</evidence>
<evidence type="ECO:0000313" key="17">
    <source>
        <dbReference type="Proteomes" id="UP000019376"/>
    </source>
</evidence>
<evidence type="ECO:0000256" key="3">
    <source>
        <dbReference type="ARBA" id="ARBA00022741"/>
    </source>
</evidence>
<feature type="active site" description="Glycyl thioester intermediate" evidence="12">
    <location>
        <position position="91"/>
    </location>
</feature>
<protein>
    <recommendedName>
        <fullName evidence="10">Ubiquitin-conjugating enzyme E2 1</fullName>
        <ecNumber evidence="1">2.3.2.23</ecNumber>
    </recommendedName>
    <alternativeName>
        <fullName evidence="11">E2 ubiquitin-conjugating enzyme 1</fullName>
    </alternativeName>
    <alternativeName>
        <fullName evidence="8">E2 ubiquitin-conjugating enzyme 2</fullName>
    </alternativeName>
    <alternativeName>
        <fullName evidence="9">Ubiquitin carrier protein UBC2</fullName>
    </alternativeName>
    <alternativeName>
        <fullName evidence="6">Ubiquitin-conjugating enzyme E2 2</fullName>
    </alternativeName>
    <alternativeName>
        <fullName evidence="7">Ubiquitin-protein ligase UBC2</fullName>
    </alternativeName>
</protein>
<dbReference type="STRING" id="933388.S8BHP6"/>
<name>S8BHP6_PENO1</name>
<keyword evidence="2" id="KW-0808">Transferase</keyword>
<dbReference type="PhylomeDB" id="S8BHP6"/>
<reference evidence="16 17" key="1">
    <citation type="journal article" date="2013" name="PLoS ONE">
        <title>Genomic and secretomic analyses reveal unique features of the lignocellulolytic enzyme system of Penicillium decumbens.</title>
        <authorList>
            <person name="Liu G."/>
            <person name="Zhang L."/>
            <person name="Wei X."/>
            <person name="Zou G."/>
            <person name="Qin Y."/>
            <person name="Ma L."/>
            <person name="Li J."/>
            <person name="Zheng H."/>
            <person name="Wang S."/>
            <person name="Wang C."/>
            <person name="Xun L."/>
            <person name="Zhao G.-P."/>
            <person name="Zhou Z."/>
            <person name="Qu Y."/>
        </authorList>
    </citation>
    <scope>NUCLEOTIDE SEQUENCE [LARGE SCALE GENOMIC DNA]</scope>
    <source>
        <strain evidence="17">114-2 / CGMCC 5302</strain>
    </source>
</reference>
<organism evidence="16 17">
    <name type="scientific">Penicillium oxalicum (strain 114-2 / CGMCC 5302)</name>
    <name type="common">Penicillium decumbens</name>
    <dbReference type="NCBI Taxonomy" id="933388"/>
    <lineage>
        <taxon>Eukaryota</taxon>
        <taxon>Fungi</taxon>
        <taxon>Dikarya</taxon>
        <taxon>Ascomycota</taxon>
        <taxon>Pezizomycotina</taxon>
        <taxon>Eurotiomycetes</taxon>
        <taxon>Eurotiomycetidae</taxon>
        <taxon>Eurotiales</taxon>
        <taxon>Aspergillaceae</taxon>
        <taxon>Penicillium</taxon>
    </lineage>
</organism>
<dbReference type="SUPFAM" id="SSF54495">
    <property type="entry name" value="UBC-like"/>
    <property type="match status" value="1"/>
</dbReference>
<evidence type="ECO:0000256" key="5">
    <source>
        <dbReference type="ARBA" id="ARBA00022840"/>
    </source>
</evidence>
<evidence type="ECO:0000256" key="7">
    <source>
        <dbReference type="ARBA" id="ARBA00041569"/>
    </source>
</evidence>
<evidence type="ECO:0000256" key="4">
    <source>
        <dbReference type="ARBA" id="ARBA00022786"/>
    </source>
</evidence>
<evidence type="ECO:0000256" key="11">
    <source>
        <dbReference type="ARBA" id="ARBA00077197"/>
    </source>
</evidence>
<evidence type="ECO:0000256" key="9">
    <source>
        <dbReference type="ARBA" id="ARBA00042190"/>
    </source>
</evidence>
<dbReference type="InterPro" id="IPR016135">
    <property type="entry name" value="UBQ-conjugating_enzyme/RWD"/>
</dbReference>
<keyword evidence="17" id="KW-1185">Reference proteome</keyword>
<dbReference type="CDD" id="cd23800">
    <property type="entry name" value="UBCc_UBE2K"/>
    <property type="match status" value="1"/>
</dbReference>
<dbReference type="HOGENOM" id="CLU_030988_13_1_1"/>
<dbReference type="PROSITE" id="PS00183">
    <property type="entry name" value="UBC_1"/>
    <property type="match status" value="1"/>
</dbReference>
<dbReference type="OrthoDB" id="9993688at2759"/>
<evidence type="ECO:0000259" key="15">
    <source>
        <dbReference type="PROSITE" id="PS50127"/>
    </source>
</evidence>
<gene>
    <name evidence="16" type="ORF">PDE_09706</name>
</gene>
<dbReference type="FunFam" id="3.10.110.10:FF:000037">
    <property type="entry name" value="ubiquitin-conjugating enzyme E2 27"/>
    <property type="match status" value="1"/>
</dbReference>
<accession>S8BHP6</accession>
<dbReference type="EC" id="2.3.2.23" evidence="1"/>
<evidence type="ECO:0000256" key="14">
    <source>
        <dbReference type="SAM" id="MobiDB-lite"/>
    </source>
</evidence>